<evidence type="ECO:0000256" key="1">
    <source>
        <dbReference type="SAM" id="SignalP"/>
    </source>
</evidence>
<proteinExistence type="predicted"/>
<dbReference type="EMBL" id="CP015220">
    <property type="protein sequence ID" value="AMY21593.1"/>
    <property type="molecule type" value="Genomic_DNA"/>
</dbReference>
<dbReference type="AlphaFoldDB" id="A0A143QEI7"/>
<dbReference type="OrthoDB" id="4381673at2"/>
<sequence>MSRRLSRLAGALALSCAALLAVPATAAADPAPADPLARAIAALQGQDGASLAAANAIADSRTPVAENTSADPFAALDAANKALTDFGITPFFYPTAAINCAATPGAPLGIVPGVAGGAGGPWPQLKAPAIPTIPGVPSLQIPDLNAVDKGETMFAFVPAGIVNDSADKSGMQVAWFNVNTLQGGFADFGGLVTTMAQSILDNSGIPAEFKDLARPLVVNALNALPAAGARAVPVQTGSGTVLAAVFGTVNHKAIDGSDKSCFFFPTVGLVNVA</sequence>
<organism evidence="2 3">
    <name type="scientific">Rhodococcoides fascians</name>
    <name type="common">Rhodococcus fascians</name>
    <dbReference type="NCBI Taxonomy" id="1828"/>
    <lineage>
        <taxon>Bacteria</taxon>
        <taxon>Bacillati</taxon>
        <taxon>Actinomycetota</taxon>
        <taxon>Actinomycetes</taxon>
        <taxon>Mycobacteriales</taxon>
        <taxon>Nocardiaceae</taxon>
        <taxon>Rhodococcoides</taxon>
    </lineage>
</organism>
<protein>
    <submittedName>
        <fullName evidence="2">Uncharacterized protein</fullName>
    </submittedName>
</protein>
<dbReference type="Proteomes" id="UP000076038">
    <property type="component" value="Chromosome"/>
</dbReference>
<keyword evidence="1" id="KW-0732">Signal</keyword>
<reference evidence="2 3" key="1">
    <citation type="journal article" date="2016" name="Genome Announc.">
        <title>Complete Genome and Plasmid Sequences for Rhodococcus fascians D188 and Draft Sequences for Rhodococcus Isolates PBTS 1 and PBTS 2.</title>
        <authorList>
            <person name="Stamler R.A."/>
            <person name="Vereecke D."/>
            <person name="Zhang Y."/>
            <person name="Schilkey F."/>
            <person name="Devitt N."/>
            <person name="Randall J.J."/>
        </authorList>
    </citation>
    <scope>NUCLEOTIDE SEQUENCE [LARGE SCALE GENOMIC DNA]</scope>
    <source>
        <strain evidence="2 3">PBTS2</strain>
    </source>
</reference>
<dbReference type="KEGG" id="rhs:A3Q41_00269"/>
<reference evidence="3" key="2">
    <citation type="submission" date="2016-04" db="EMBL/GenBank/DDBJ databases">
        <title>Complete Genome and Plasmid Sequences for Rhodococcus fascians D188 and Draft Sequences for Rhodococcus spp. Isolates PBTS 1 and PBTS 2.</title>
        <authorList>
            <person name="Stamer R."/>
            <person name="Vereecke D."/>
            <person name="Zhang Y."/>
            <person name="Schilkey F."/>
            <person name="Devitt N."/>
            <person name="Randall J."/>
        </authorList>
    </citation>
    <scope>NUCLEOTIDE SEQUENCE [LARGE SCALE GENOMIC DNA]</scope>
    <source>
        <strain evidence="3">PBTS2</strain>
    </source>
</reference>
<dbReference type="PATRIC" id="fig|1653479.3.peg.267"/>
<name>A0A143QEI7_RHOFA</name>
<gene>
    <name evidence="2" type="ORF">A3Q41_00269</name>
</gene>
<feature type="chain" id="PRO_5007512430" evidence="1">
    <location>
        <begin position="27"/>
        <end position="273"/>
    </location>
</feature>
<dbReference type="RefSeq" id="WP_032365349.1">
    <property type="nucleotide sequence ID" value="NZ_CP015220.1"/>
</dbReference>
<accession>A0A143QEI7</accession>
<feature type="signal peptide" evidence="1">
    <location>
        <begin position="1"/>
        <end position="26"/>
    </location>
</feature>
<keyword evidence="3" id="KW-1185">Reference proteome</keyword>
<evidence type="ECO:0000313" key="2">
    <source>
        <dbReference type="EMBL" id="AMY21593.1"/>
    </source>
</evidence>
<evidence type="ECO:0000313" key="3">
    <source>
        <dbReference type="Proteomes" id="UP000076038"/>
    </source>
</evidence>